<sequence length="194" mass="18889">MSAVEDPDRPAVLVRHHPDAPAEVLRQVCAGIEEEGVPLIAAAAGPSPSSAGPSSAGSSSAGSSSAGPSSGTPSSGTPSSGTPSSGTPSSADRDGPDAADAATALAHRAALRSRLDTGIGIDSRGRVVVHHAKLPLDRPAYVEPAAGETARAAEDPVPPGRRAGAAAARIVTGLALPRAVTARPVTGTAGTDPP</sequence>
<keyword evidence="3" id="KW-1185">Reference proteome</keyword>
<dbReference type="InterPro" id="IPR003208">
    <property type="entry name" value="Dehydtase/Dehydtase_re"/>
</dbReference>
<comment type="caution">
    <text evidence="2">The sequence shown here is derived from an EMBL/GenBank/DDBJ whole genome shotgun (WGS) entry which is preliminary data.</text>
</comment>
<dbReference type="SUPFAM" id="SSF52968">
    <property type="entry name" value="B12-dependent dehydatase associated subunit"/>
    <property type="match status" value="2"/>
</dbReference>
<feature type="region of interest" description="Disordered" evidence="1">
    <location>
        <begin position="1"/>
        <end position="22"/>
    </location>
</feature>
<dbReference type="InterPro" id="IPR010254">
    <property type="entry name" value="B12-dep_deHydtase_bsu"/>
</dbReference>
<dbReference type="STRING" id="2074.BG845_05756"/>
<dbReference type="Gene3D" id="3.40.50.10150">
    <property type="entry name" value="B12-dependent dehydatase associated subunit"/>
    <property type="match status" value="1"/>
</dbReference>
<protein>
    <recommendedName>
        <fullName evidence="4">PduH protein</fullName>
    </recommendedName>
</protein>
<dbReference type="RefSeq" id="WP_085915861.1">
    <property type="nucleotide sequence ID" value="NZ_AP018920.1"/>
</dbReference>
<organism evidence="2 3">
    <name type="scientific">Pseudonocardia autotrophica</name>
    <name type="common">Amycolata autotrophica</name>
    <name type="synonym">Nocardia autotrophica</name>
    <dbReference type="NCBI Taxonomy" id="2074"/>
    <lineage>
        <taxon>Bacteria</taxon>
        <taxon>Bacillati</taxon>
        <taxon>Actinomycetota</taxon>
        <taxon>Actinomycetes</taxon>
        <taxon>Pseudonocardiales</taxon>
        <taxon>Pseudonocardiaceae</taxon>
        <taxon>Pseudonocardia</taxon>
    </lineage>
</organism>
<dbReference type="Pfam" id="PF02288">
    <property type="entry name" value="Dehydratase_MU"/>
    <property type="match status" value="2"/>
</dbReference>
<feature type="region of interest" description="Disordered" evidence="1">
    <location>
        <begin position="40"/>
        <end position="103"/>
    </location>
</feature>
<accession>A0A1Y2MN91</accession>
<name>A0A1Y2MN91_PSEAH</name>
<gene>
    <name evidence="2" type="ORF">BG845_05756</name>
</gene>
<dbReference type="OrthoDB" id="3691278at2"/>
<evidence type="ECO:0008006" key="4">
    <source>
        <dbReference type="Google" id="ProtNLM"/>
    </source>
</evidence>
<evidence type="ECO:0000256" key="1">
    <source>
        <dbReference type="SAM" id="MobiDB-lite"/>
    </source>
</evidence>
<dbReference type="AlphaFoldDB" id="A0A1Y2MN91"/>
<dbReference type="Proteomes" id="UP000194360">
    <property type="component" value="Unassembled WGS sequence"/>
</dbReference>
<feature type="compositionally biased region" description="Low complexity" evidence="1">
    <location>
        <begin position="41"/>
        <end position="90"/>
    </location>
</feature>
<evidence type="ECO:0000313" key="3">
    <source>
        <dbReference type="Proteomes" id="UP000194360"/>
    </source>
</evidence>
<proteinExistence type="predicted"/>
<evidence type="ECO:0000313" key="2">
    <source>
        <dbReference type="EMBL" id="OSY35918.1"/>
    </source>
</evidence>
<dbReference type="EMBL" id="MIGB01000045">
    <property type="protein sequence ID" value="OSY35918.1"/>
    <property type="molecule type" value="Genomic_DNA"/>
</dbReference>
<reference evidence="2 3" key="1">
    <citation type="submission" date="2016-09" db="EMBL/GenBank/DDBJ databases">
        <title>Pseudonocardia autotrophica DSM535, a candidate organism with high potential of specific P450 cytochromes.</title>
        <authorList>
            <person name="Grumaz C."/>
            <person name="Vainshtein Y."/>
            <person name="Kirstahler P."/>
            <person name="Sohn K."/>
        </authorList>
    </citation>
    <scope>NUCLEOTIDE SEQUENCE [LARGE SCALE GENOMIC DNA]</scope>
    <source>
        <strain evidence="2 3">DSM 535</strain>
    </source>
</reference>